<proteinExistence type="predicted"/>
<feature type="transmembrane region" description="Helical" evidence="1">
    <location>
        <begin position="20"/>
        <end position="43"/>
    </location>
</feature>
<keyword evidence="3" id="KW-1185">Reference proteome</keyword>
<comment type="caution">
    <text evidence="2">The sequence shown here is derived from an EMBL/GenBank/DDBJ whole genome shotgun (WGS) entry which is preliminary data.</text>
</comment>
<evidence type="ECO:0000256" key="1">
    <source>
        <dbReference type="SAM" id="Phobius"/>
    </source>
</evidence>
<protein>
    <submittedName>
        <fullName evidence="2">Uncharacterized protein</fullName>
    </submittedName>
</protein>
<keyword evidence="1" id="KW-0812">Transmembrane</keyword>
<name>A0AAD9FRX2_PAPLA</name>
<evidence type="ECO:0000313" key="2">
    <source>
        <dbReference type="EMBL" id="KAK1924927.1"/>
    </source>
</evidence>
<dbReference type="EMBL" id="JAODAN010000004">
    <property type="protein sequence ID" value="KAK1924927.1"/>
    <property type="molecule type" value="Genomic_DNA"/>
</dbReference>
<keyword evidence="1" id="KW-1133">Transmembrane helix</keyword>
<dbReference type="AlphaFoldDB" id="A0AAD9FRX2"/>
<keyword evidence="1" id="KW-0472">Membrane</keyword>
<organism evidence="2 3">
    <name type="scientific">Papiliotrema laurentii</name>
    <name type="common">Cryptococcus laurentii</name>
    <dbReference type="NCBI Taxonomy" id="5418"/>
    <lineage>
        <taxon>Eukaryota</taxon>
        <taxon>Fungi</taxon>
        <taxon>Dikarya</taxon>
        <taxon>Basidiomycota</taxon>
        <taxon>Agaricomycotina</taxon>
        <taxon>Tremellomycetes</taxon>
        <taxon>Tremellales</taxon>
        <taxon>Rhynchogastremaceae</taxon>
        <taxon>Papiliotrema</taxon>
    </lineage>
</organism>
<accession>A0AAD9FRX2</accession>
<reference evidence="2" key="1">
    <citation type="submission" date="2023-02" db="EMBL/GenBank/DDBJ databases">
        <title>Identification and recombinant expression of a fungal hydrolase from Papiliotrema laurentii that hydrolyzes apple cutin and clears colloidal polyester polyurethane.</title>
        <authorList>
            <consortium name="DOE Joint Genome Institute"/>
            <person name="Roman V.A."/>
            <person name="Bojanowski C."/>
            <person name="Crable B.R."/>
            <person name="Wagner D.N."/>
            <person name="Hung C.S."/>
            <person name="Nadeau L.J."/>
            <person name="Schratz L."/>
            <person name="Haridas S."/>
            <person name="Pangilinan J."/>
            <person name="Lipzen A."/>
            <person name="Na H."/>
            <person name="Yan M."/>
            <person name="Ng V."/>
            <person name="Grigoriev I.V."/>
            <person name="Spatafora J.W."/>
            <person name="Barlow D."/>
            <person name="Biffinger J."/>
            <person name="Kelley-Loughnane N."/>
            <person name="Varaljay V.A."/>
            <person name="Crookes-Goodson W.J."/>
        </authorList>
    </citation>
    <scope>NUCLEOTIDE SEQUENCE</scope>
    <source>
        <strain evidence="2">5307AH</strain>
    </source>
</reference>
<dbReference type="Proteomes" id="UP001182556">
    <property type="component" value="Unassembled WGS sequence"/>
</dbReference>
<evidence type="ECO:0000313" key="3">
    <source>
        <dbReference type="Proteomes" id="UP001182556"/>
    </source>
</evidence>
<gene>
    <name evidence="2" type="ORF">DB88DRAFT_472253</name>
</gene>
<sequence length="111" mass="11785">MVTFVFAKNSVEFAIFVYATHLWAAIAPSVSATVSKLLIVLGLGPLAWRPHLRAAGKAHSKAVAAWGAIEFENPRGSNGNSFQVYLISASGGKNAVIMEIERASTHSESSV</sequence>